<dbReference type="EMBL" id="ASWJ01000004">
    <property type="protein sequence ID" value="EOW84115.1"/>
    <property type="molecule type" value="Genomic_DNA"/>
</dbReference>
<dbReference type="PANTHER" id="PTHR31727:SF6">
    <property type="entry name" value="OLEOYL-ACYL CARRIER PROTEIN THIOESTERASE 1, CHLOROPLASTIC"/>
    <property type="match status" value="1"/>
</dbReference>
<keyword evidence="2" id="KW-0444">Lipid biosynthesis</keyword>
<comment type="similarity">
    <text evidence="1">Belongs to the acyl-ACP thioesterase family.</text>
</comment>
<keyword evidence="7" id="KW-0275">Fatty acid biosynthesis</keyword>
<evidence type="ECO:0000259" key="9">
    <source>
        <dbReference type="Pfam" id="PF20791"/>
    </source>
</evidence>
<sequence length="248" mass="29087">MAQIYSIMHQVAYYECDINQQMTLPSLIQVMIKASEEQSDSLNRGSAFVNHLGLGWVITNYELTIQRLPRLGETIRFSTKATAYNKFFCYRDFYIEDEQGNRLVTVESVFVLMDLVTRKIKTVDEQVIAPFESEKINRIKRFEKIPALTNPTSQPYRVRFYDLDGNQHVNNAIYFHWMLDVLDYEFLTKYQPTHVQIRFDKEIEYGNIVDSAYQVIFDADAQTAQSIHQMKVADQLCCEAVFTWHVMD</sequence>
<dbReference type="PATRIC" id="fig|1121865.3.peg.2"/>
<accession>S1N524</accession>
<reference evidence="10 11" key="1">
    <citation type="submission" date="2013-03" db="EMBL/GenBank/DDBJ databases">
        <title>The Genome Sequence of Enterococcus columbae ATCC_51263 (PacBio/Illumina hybrid assembly).</title>
        <authorList>
            <consortium name="The Broad Institute Genomics Platform"/>
            <consortium name="The Broad Institute Genome Sequencing Center for Infectious Disease"/>
            <person name="Earl A."/>
            <person name="Russ C."/>
            <person name="Gilmore M."/>
            <person name="Surin D."/>
            <person name="Walker B."/>
            <person name="Young S."/>
            <person name="Zeng Q."/>
            <person name="Gargeya S."/>
            <person name="Fitzgerald M."/>
            <person name="Haas B."/>
            <person name="Abouelleil A."/>
            <person name="Allen A.W."/>
            <person name="Alvarado L."/>
            <person name="Arachchi H.M."/>
            <person name="Berlin A.M."/>
            <person name="Chapman S.B."/>
            <person name="Gainer-Dewar J."/>
            <person name="Goldberg J."/>
            <person name="Griggs A."/>
            <person name="Gujja S."/>
            <person name="Hansen M."/>
            <person name="Howarth C."/>
            <person name="Imamovic A."/>
            <person name="Ireland A."/>
            <person name="Larimer J."/>
            <person name="McCowan C."/>
            <person name="Murphy C."/>
            <person name="Pearson M."/>
            <person name="Poon T.W."/>
            <person name="Priest M."/>
            <person name="Roberts A."/>
            <person name="Saif S."/>
            <person name="Shea T."/>
            <person name="Sisk P."/>
            <person name="Sykes S."/>
            <person name="Wortman J."/>
            <person name="Nusbaum C."/>
            <person name="Birren B."/>
        </authorList>
    </citation>
    <scope>NUCLEOTIDE SEQUENCE [LARGE SCALE GENOMIC DNA]</scope>
    <source>
        <strain evidence="10 11">ATCC 51263</strain>
    </source>
</reference>
<keyword evidence="5" id="KW-0809">Transit peptide</keyword>
<dbReference type="CDD" id="cd00586">
    <property type="entry name" value="4HBT"/>
    <property type="match status" value="2"/>
</dbReference>
<evidence type="ECO:0000313" key="10">
    <source>
        <dbReference type="EMBL" id="EOW84115.1"/>
    </source>
</evidence>
<feature type="domain" description="Acyl-ACP thioesterase-like C-terminal" evidence="9">
    <location>
        <begin position="149"/>
        <end position="244"/>
    </location>
</feature>
<evidence type="ECO:0000313" key="11">
    <source>
        <dbReference type="Proteomes" id="UP000014113"/>
    </source>
</evidence>
<gene>
    <name evidence="10" type="ORF">I568_00601</name>
</gene>
<dbReference type="STRING" id="1121865.OMW_00007"/>
<keyword evidence="4" id="KW-0276">Fatty acid metabolism</keyword>
<evidence type="ECO:0000256" key="4">
    <source>
        <dbReference type="ARBA" id="ARBA00022832"/>
    </source>
</evidence>
<keyword evidence="3" id="KW-0378">Hydrolase</keyword>
<dbReference type="PANTHER" id="PTHR31727">
    <property type="entry name" value="OLEOYL-ACYL CARRIER PROTEIN THIOESTERASE 1, CHLOROPLASTIC"/>
    <property type="match status" value="1"/>
</dbReference>
<comment type="caution">
    <text evidence="10">The sequence shown here is derived from an EMBL/GenBank/DDBJ whole genome shotgun (WGS) entry which is preliminary data.</text>
</comment>
<dbReference type="InterPro" id="IPR049427">
    <property type="entry name" value="Acyl-ACP_TE_C"/>
</dbReference>
<dbReference type="Gene3D" id="3.10.129.10">
    <property type="entry name" value="Hotdog Thioesterase"/>
    <property type="match status" value="1"/>
</dbReference>
<dbReference type="GO" id="GO:0000036">
    <property type="term" value="F:acyl carrier activity"/>
    <property type="evidence" value="ECO:0007669"/>
    <property type="project" value="TreeGrafter"/>
</dbReference>
<proteinExistence type="inferred from homology"/>
<name>S1N524_9ENTE</name>
<dbReference type="InterPro" id="IPR002864">
    <property type="entry name" value="Acyl-ACP_thioesterase_NHD"/>
</dbReference>
<dbReference type="AlphaFoldDB" id="S1N524"/>
<evidence type="ECO:0008006" key="12">
    <source>
        <dbReference type="Google" id="ProtNLM"/>
    </source>
</evidence>
<evidence type="ECO:0000256" key="7">
    <source>
        <dbReference type="ARBA" id="ARBA00023160"/>
    </source>
</evidence>
<dbReference type="InterPro" id="IPR029069">
    <property type="entry name" value="HotDog_dom_sf"/>
</dbReference>
<organism evidence="10 11">
    <name type="scientific">Enterococcus columbae DSM 7374 = ATCC 51263</name>
    <dbReference type="NCBI Taxonomy" id="1121865"/>
    <lineage>
        <taxon>Bacteria</taxon>
        <taxon>Bacillati</taxon>
        <taxon>Bacillota</taxon>
        <taxon>Bacilli</taxon>
        <taxon>Lactobacillales</taxon>
        <taxon>Enterococcaceae</taxon>
        <taxon>Enterococcus</taxon>
    </lineage>
</organism>
<dbReference type="eggNOG" id="COG3884">
    <property type="taxonomic scope" value="Bacteria"/>
</dbReference>
<dbReference type="Pfam" id="PF01643">
    <property type="entry name" value="Acyl-ACP_TE"/>
    <property type="match status" value="1"/>
</dbReference>
<dbReference type="RefSeq" id="WP_016182179.1">
    <property type="nucleotide sequence ID" value="NZ_JXKI01000015.1"/>
</dbReference>
<dbReference type="Proteomes" id="UP000014113">
    <property type="component" value="Unassembled WGS sequence"/>
</dbReference>
<protein>
    <recommendedName>
        <fullName evidence="12">Acyl-ACP thioesterase</fullName>
    </recommendedName>
</protein>
<evidence type="ECO:0000256" key="2">
    <source>
        <dbReference type="ARBA" id="ARBA00022516"/>
    </source>
</evidence>
<keyword evidence="11" id="KW-1185">Reference proteome</keyword>
<dbReference type="GO" id="GO:0016297">
    <property type="term" value="F:fatty acyl-[ACP] hydrolase activity"/>
    <property type="evidence" value="ECO:0007669"/>
    <property type="project" value="InterPro"/>
</dbReference>
<evidence type="ECO:0000256" key="3">
    <source>
        <dbReference type="ARBA" id="ARBA00022801"/>
    </source>
</evidence>
<dbReference type="OrthoDB" id="9801517at2"/>
<evidence type="ECO:0000256" key="6">
    <source>
        <dbReference type="ARBA" id="ARBA00023098"/>
    </source>
</evidence>
<dbReference type="SUPFAM" id="SSF54637">
    <property type="entry name" value="Thioesterase/thiol ester dehydrase-isomerase"/>
    <property type="match status" value="2"/>
</dbReference>
<keyword evidence="6" id="KW-0443">Lipid metabolism</keyword>
<evidence type="ECO:0000259" key="8">
    <source>
        <dbReference type="Pfam" id="PF01643"/>
    </source>
</evidence>
<feature type="domain" description="Acyl-ACP thioesterase N-terminal hotdog" evidence="8">
    <location>
        <begin position="5"/>
        <end position="131"/>
    </location>
</feature>
<dbReference type="Pfam" id="PF20791">
    <property type="entry name" value="Acyl-ACP_TE_C"/>
    <property type="match status" value="1"/>
</dbReference>
<dbReference type="InterPro" id="IPR045023">
    <property type="entry name" value="FATA/B"/>
</dbReference>
<evidence type="ECO:0000256" key="1">
    <source>
        <dbReference type="ARBA" id="ARBA00006500"/>
    </source>
</evidence>
<evidence type="ECO:0000256" key="5">
    <source>
        <dbReference type="ARBA" id="ARBA00022946"/>
    </source>
</evidence>